<dbReference type="InterPro" id="IPR045500">
    <property type="entry name" value="DUF6491"/>
</dbReference>
<evidence type="ECO:0000313" key="1">
    <source>
        <dbReference type="EMBL" id="MCP1728360.1"/>
    </source>
</evidence>
<dbReference type="Pfam" id="PF20101">
    <property type="entry name" value="DUF6491"/>
    <property type="match status" value="1"/>
</dbReference>
<dbReference type="EMBL" id="JALJYF010000002">
    <property type="protein sequence ID" value="MCP1728360.1"/>
    <property type="molecule type" value="Genomic_DNA"/>
</dbReference>
<dbReference type="PROSITE" id="PS51257">
    <property type="entry name" value="PROKAR_LIPOPROTEIN"/>
    <property type="match status" value="1"/>
</dbReference>
<protein>
    <recommendedName>
        <fullName evidence="3">Lipoprotein</fullName>
    </recommendedName>
</protein>
<sequence>MIHAPRFHHTLMVVVVLLPFVVMACAGSPASERRAERESIAEIYERHATGSRDQTVYPAVDRWFSLDEKLVVRTRDDKYFLVEVSPVCANELHFASVPRISLDQQSRNRLTRQDRIIMGEQSCRITGIWRVDHEAARAELDEEGIEHAFLRIRER</sequence>
<evidence type="ECO:0008006" key="3">
    <source>
        <dbReference type="Google" id="ProtNLM"/>
    </source>
</evidence>
<dbReference type="RefSeq" id="WP_253450347.1">
    <property type="nucleotide sequence ID" value="NZ_JALJYF010000002.1"/>
</dbReference>
<gene>
    <name evidence="1" type="ORF">J2T60_002360</name>
</gene>
<evidence type="ECO:0000313" key="2">
    <source>
        <dbReference type="Proteomes" id="UP001523550"/>
    </source>
</evidence>
<name>A0ABT1GAK6_9GAMM</name>
<comment type="caution">
    <text evidence="1">The sequence shown here is derived from an EMBL/GenBank/DDBJ whole genome shotgun (WGS) entry which is preliminary data.</text>
</comment>
<keyword evidence="2" id="KW-1185">Reference proteome</keyword>
<proteinExistence type="predicted"/>
<organism evidence="1 2">
    <name type="scientific">Natronospira proteinivora</name>
    <dbReference type="NCBI Taxonomy" id="1807133"/>
    <lineage>
        <taxon>Bacteria</taxon>
        <taxon>Pseudomonadati</taxon>
        <taxon>Pseudomonadota</taxon>
        <taxon>Gammaproteobacteria</taxon>
        <taxon>Natronospirales</taxon>
        <taxon>Natronospiraceae</taxon>
        <taxon>Natronospira</taxon>
    </lineage>
</organism>
<reference evidence="1 2" key="1">
    <citation type="submission" date="2022-03" db="EMBL/GenBank/DDBJ databases">
        <title>Genomic Encyclopedia of Type Strains, Phase III (KMG-III): the genomes of soil and plant-associated and newly described type strains.</title>
        <authorList>
            <person name="Whitman W."/>
        </authorList>
    </citation>
    <scope>NUCLEOTIDE SEQUENCE [LARGE SCALE GENOMIC DNA]</scope>
    <source>
        <strain evidence="1 2">BSker1</strain>
    </source>
</reference>
<dbReference type="Proteomes" id="UP001523550">
    <property type="component" value="Unassembled WGS sequence"/>
</dbReference>
<accession>A0ABT1GAK6</accession>